<dbReference type="OrthoDB" id="637682at2759"/>
<keyword evidence="3" id="KW-0809">Transit peptide</keyword>
<keyword evidence="2" id="KW-0804">Transcription</keyword>
<dbReference type="InterPro" id="IPR003690">
    <property type="entry name" value="MTERF"/>
</dbReference>
<dbReference type="Proteomes" id="UP000187406">
    <property type="component" value="Unassembled WGS sequence"/>
</dbReference>
<reference evidence="5" key="1">
    <citation type="submission" date="2016-04" db="EMBL/GenBank/DDBJ databases">
        <title>Cephalotus genome sequencing.</title>
        <authorList>
            <person name="Fukushima K."/>
            <person name="Hasebe M."/>
            <person name="Fang X."/>
        </authorList>
    </citation>
    <scope>NUCLEOTIDE SEQUENCE [LARGE SCALE GENOMIC DNA]</scope>
    <source>
        <strain evidence="5">cv. St1</strain>
    </source>
</reference>
<organism evidence="4 5">
    <name type="scientific">Cephalotus follicularis</name>
    <name type="common">Albany pitcher plant</name>
    <dbReference type="NCBI Taxonomy" id="3775"/>
    <lineage>
        <taxon>Eukaryota</taxon>
        <taxon>Viridiplantae</taxon>
        <taxon>Streptophyta</taxon>
        <taxon>Embryophyta</taxon>
        <taxon>Tracheophyta</taxon>
        <taxon>Spermatophyta</taxon>
        <taxon>Magnoliopsida</taxon>
        <taxon>eudicotyledons</taxon>
        <taxon>Gunneridae</taxon>
        <taxon>Pentapetalae</taxon>
        <taxon>rosids</taxon>
        <taxon>fabids</taxon>
        <taxon>Oxalidales</taxon>
        <taxon>Cephalotaceae</taxon>
        <taxon>Cephalotus</taxon>
    </lineage>
</organism>
<dbReference type="PANTHER" id="PTHR13068:SF23">
    <property type="entry name" value="TRANSCRIPTION TERMINATION FACTOR MTERF15, MITOCHONDRIAL"/>
    <property type="match status" value="1"/>
</dbReference>
<dbReference type="InterPro" id="IPR038538">
    <property type="entry name" value="MTERF_sf"/>
</dbReference>
<dbReference type="InParanoid" id="A0A1Q3BA01"/>
<comment type="similarity">
    <text evidence="1">Belongs to the mTERF family.</text>
</comment>
<dbReference type="SMART" id="SM00733">
    <property type="entry name" value="Mterf"/>
    <property type="match status" value="6"/>
</dbReference>
<dbReference type="Gene3D" id="1.25.70.10">
    <property type="entry name" value="Transcription termination factor 3, mitochondrial"/>
    <property type="match status" value="1"/>
</dbReference>
<keyword evidence="2" id="KW-0805">Transcription regulation</keyword>
<protein>
    <submittedName>
        <fullName evidence="4">mTERF domain-containing protein</fullName>
    </submittedName>
</protein>
<evidence type="ECO:0000256" key="3">
    <source>
        <dbReference type="ARBA" id="ARBA00022946"/>
    </source>
</evidence>
<evidence type="ECO:0000313" key="4">
    <source>
        <dbReference type="EMBL" id="GAV64674.1"/>
    </source>
</evidence>
<dbReference type="AlphaFoldDB" id="A0A1Q3BA01"/>
<evidence type="ECO:0000256" key="1">
    <source>
        <dbReference type="ARBA" id="ARBA00007692"/>
    </source>
</evidence>
<sequence>MVIKFLTRTTLHRLTLNSKQTPTFPKIRQSLFSTKPKSHRSNYRIEISLASLLRRYGFSPSQVQYFLKRNNVLLKSTSLNDIEKSLCILLSFKIPQKSIVSLVCECPGVLEFEFLKKWEMGVSNLGDLVVSPLVMRSVLECSRRFQMDPDGFFRILEVLKGLGFTEGIVSKVLEEFPRVILMEESDICRRIHFLVAVGIPREGIDRVLYSFPGILGLGIENRLKPLLDDFRELGFSQNMVRKEILREPRILGMELGELARCLELLGTLKCREPIKEKIFSEGAFRAGVEVKLRVDCLCRHGLIRREAFKVLWKEPRVIIYDTADMEEKIEFLVNRMGFNVGCLVEVPEYLGVNFDKQIVPRYKVIEYLRSIGGLDSEVTLRDIIKLSRLRFYNLYVKPYPVCEKMFGRFSDNEVRRHPVGLWKLFTPQKHEDTKEDVKTMKAFMESLESLNSLESLD</sequence>
<evidence type="ECO:0000313" key="5">
    <source>
        <dbReference type="Proteomes" id="UP000187406"/>
    </source>
</evidence>
<dbReference type="PANTHER" id="PTHR13068">
    <property type="entry name" value="CGI-12 PROTEIN-RELATED"/>
    <property type="match status" value="1"/>
</dbReference>
<dbReference type="STRING" id="3775.A0A1Q3BA01"/>
<gene>
    <name evidence="4" type="ORF">CFOL_v3_08192</name>
</gene>
<dbReference type="GO" id="GO:0006353">
    <property type="term" value="P:DNA-templated transcription termination"/>
    <property type="evidence" value="ECO:0007669"/>
    <property type="project" value="UniProtKB-KW"/>
</dbReference>
<accession>A0A1Q3BA01</accession>
<proteinExistence type="inferred from homology"/>
<dbReference type="GO" id="GO:0003676">
    <property type="term" value="F:nucleic acid binding"/>
    <property type="evidence" value="ECO:0007669"/>
    <property type="project" value="InterPro"/>
</dbReference>
<keyword evidence="5" id="KW-1185">Reference proteome</keyword>
<keyword evidence="2" id="KW-0806">Transcription termination</keyword>
<name>A0A1Q3BA01_CEPFO</name>
<dbReference type="FunCoup" id="A0A1Q3BA01">
    <property type="interactions" value="1078"/>
</dbReference>
<evidence type="ECO:0000256" key="2">
    <source>
        <dbReference type="ARBA" id="ARBA00022472"/>
    </source>
</evidence>
<dbReference type="EMBL" id="BDDD01000362">
    <property type="protein sequence ID" value="GAV64674.1"/>
    <property type="molecule type" value="Genomic_DNA"/>
</dbReference>
<comment type="caution">
    <text evidence="4">The sequence shown here is derived from an EMBL/GenBank/DDBJ whole genome shotgun (WGS) entry which is preliminary data.</text>
</comment>
<dbReference type="Pfam" id="PF02536">
    <property type="entry name" value="mTERF"/>
    <property type="match status" value="2"/>
</dbReference>